<dbReference type="InterPro" id="IPR007630">
    <property type="entry name" value="RNA_pol_sigma70_r4"/>
</dbReference>
<evidence type="ECO:0000256" key="3">
    <source>
        <dbReference type="ARBA" id="ARBA00023082"/>
    </source>
</evidence>
<evidence type="ECO:0000313" key="9">
    <source>
        <dbReference type="EMBL" id="QDP98524.1"/>
    </source>
</evidence>
<feature type="region of interest" description="Disordered" evidence="6">
    <location>
        <begin position="1"/>
        <end position="25"/>
    </location>
</feature>
<dbReference type="GO" id="GO:0003677">
    <property type="term" value="F:DNA binding"/>
    <property type="evidence" value="ECO:0007669"/>
    <property type="project" value="UniProtKB-KW"/>
</dbReference>
<evidence type="ECO:0000256" key="6">
    <source>
        <dbReference type="SAM" id="MobiDB-lite"/>
    </source>
</evidence>
<dbReference type="Pfam" id="PF04545">
    <property type="entry name" value="Sigma70_r4"/>
    <property type="match status" value="1"/>
</dbReference>
<dbReference type="EMBL" id="CP041692">
    <property type="protein sequence ID" value="QDP98524.1"/>
    <property type="molecule type" value="Genomic_DNA"/>
</dbReference>
<dbReference type="CDD" id="cd06171">
    <property type="entry name" value="Sigma70_r4"/>
    <property type="match status" value="1"/>
</dbReference>
<dbReference type="Gene3D" id="1.10.1740.10">
    <property type="match status" value="1"/>
</dbReference>
<feature type="domain" description="RNA polymerase sigma-70 region 4" evidence="8">
    <location>
        <begin position="152"/>
        <end position="199"/>
    </location>
</feature>
<dbReference type="Gene3D" id="1.10.10.10">
    <property type="entry name" value="Winged helix-like DNA-binding domain superfamily/Winged helix DNA-binding domain"/>
    <property type="match status" value="1"/>
</dbReference>
<keyword evidence="4" id="KW-0238">DNA-binding</keyword>
<dbReference type="SUPFAM" id="SSF88946">
    <property type="entry name" value="Sigma2 domain of RNA polymerase sigma factors"/>
    <property type="match status" value="1"/>
</dbReference>
<reference evidence="9 10" key="1">
    <citation type="submission" date="2019-07" db="EMBL/GenBank/DDBJ databases">
        <title>Microlunatus dokdonensis sp. nov. isolated from the rhizospheric soil of the wild plant Elymus tsukushiensis.</title>
        <authorList>
            <person name="Ghim S.-Y."/>
            <person name="Hwang Y.-J."/>
            <person name="Son J.-S."/>
            <person name="Shin J.-H."/>
        </authorList>
    </citation>
    <scope>NUCLEOTIDE SEQUENCE [LARGE SCALE GENOMIC DNA]</scope>
    <source>
        <strain evidence="9 10">KUDC0627</strain>
    </source>
</reference>
<dbReference type="InterPro" id="IPR013325">
    <property type="entry name" value="RNA_pol_sigma_r2"/>
</dbReference>
<dbReference type="Proteomes" id="UP000319263">
    <property type="component" value="Chromosome"/>
</dbReference>
<name>A0A516Q526_9ACTN</name>
<dbReference type="InterPro" id="IPR014284">
    <property type="entry name" value="RNA_pol_sigma-70_dom"/>
</dbReference>
<dbReference type="PANTHER" id="PTHR43133:SF66">
    <property type="entry name" value="ECF RNA POLYMERASE SIGMA FACTOR SIGK"/>
    <property type="match status" value="1"/>
</dbReference>
<proteinExistence type="inferred from homology"/>
<evidence type="ECO:0000256" key="2">
    <source>
        <dbReference type="ARBA" id="ARBA00023015"/>
    </source>
</evidence>
<evidence type="ECO:0000313" key="10">
    <source>
        <dbReference type="Proteomes" id="UP000319263"/>
    </source>
</evidence>
<protein>
    <submittedName>
        <fullName evidence="9">Sigma-70 family RNA polymerase sigma factor</fullName>
    </submittedName>
</protein>
<evidence type="ECO:0000256" key="4">
    <source>
        <dbReference type="ARBA" id="ARBA00023125"/>
    </source>
</evidence>
<organism evidence="9 10">
    <name type="scientific">Microlunatus elymi</name>
    <dbReference type="NCBI Taxonomy" id="2596828"/>
    <lineage>
        <taxon>Bacteria</taxon>
        <taxon>Bacillati</taxon>
        <taxon>Actinomycetota</taxon>
        <taxon>Actinomycetes</taxon>
        <taxon>Propionibacteriales</taxon>
        <taxon>Propionibacteriaceae</taxon>
        <taxon>Microlunatus</taxon>
    </lineage>
</organism>
<dbReference type="Pfam" id="PF04542">
    <property type="entry name" value="Sigma70_r2"/>
    <property type="match status" value="1"/>
</dbReference>
<dbReference type="AlphaFoldDB" id="A0A516Q526"/>
<dbReference type="PANTHER" id="PTHR43133">
    <property type="entry name" value="RNA POLYMERASE ECF-TYPE SIGMA FACTO"/>
    <property type="match status" value="1"/>
</dbReference>
<accession>A0A516Q526</accession>
<dbReference type="NCBIfam" id="TIGR02937">
    <property type="entry name" value="sigma70-ECF"/>
    <property type="match status" value="1"/>
</dbReference>
<dbReference type="InterPro" id="IPR036388">
    <property type="entry name" value="WH-like_DNA-bd_sf"/>
</dbReference>
<dbReference type="NCBIfam" id="NF007228">
    <property type="entry name" value="PRK09646.1"/>
    <property type="match status" value="1"/>
</dbReference>
<dbReference type="InterPro" id="IPR013324">
    <property type="entry name" value="RNA_pol_sigma_r3/r4-like"/>
</dbReference>
<keyword evidence="10" id="KW-1185">Reference proteome</keyword>
<dbReference type="GO" id="GO:0006352">
    <property type="term" value="P:DNA-templated transcription initiation"/>
    <property type="evidence" value="ECO:0007669"/>
    <property type="project" value="InterPro"/>
</dbReference>
<comment type="similarity">
    <text evidence="1">Belongs to the sigma-70 factor family. ECF subfamily.</text>
</comment>
<keyword evidence="2" id="KW-0805">Transcription regulation</keyword>
<dbReference type="OrthoDB" id="9784272at2"/>
<evidence type="ECO:0000259" key="8">
    <source>
        <dbReference type="Pfam" id="PF04545"/>
    </source>
</evidence>
<evidence type="ECO:0000259" key="7">
    <source>
        <dbReference type="Pfam" id="PF04542"/>
    </source>
</evidence>
<sequence length="206" mass="23361">MNLFVVPDDAASQSSGPPGSGGRMDEDRLHELVRRCGLGHEDAFAELYDLTSPRLYGIVLRVLRSADLAAEVTQEVFVEIWRTCTRYREDRGGVLAWMVTIAHRRAVDRVRSVQSRTDREQRYGRREVERPHDEVAESAERKWDADRVHAGLAQLTELQRETVTLAYFGGYTQSQIAGLLQIPLGTVKTRMRDGLIKLRDALGVQR</sequence>
<evidence type="ECO:0000256" key="1">
    <source>
        <dbReference type="ARBA" id="ARBA00010641"/>
    </source>
</evidence>
<feature type="domain" description="RNA polymerase sigma-70 region 2" evidence="7">
    <location>
        <begin position="47"/>
        <end position="114"/>
    </location>
</feature>
<keyword evidence="5" id="KW-0804">Transcription</keyword>
<gene>
    <name evidence="9" type="ORF">FOE78_02260</name>
</gene>
<dbReference type="InterPro" id="IPR007627">
    <property type="entry name" value="RNA_pol_sigma70_r2"/>
</dbReference>
<evidence type="ECO:0000256" key="5">
    <source>
        <dbReference type="ARBA" id="ARBA00023163"/>
    </source>
</evidence>
<keyword evidence="3" id="KW-0731">Sigma factor</keyword>
<dbReference type="KEGG" id="mik:FOE78_02260"/>
<dbReference type="GO" id="GO:0016987">
    <property type="term" value="F:sigma factor activity"/>
    <property type="evidence" value="ECO:0007669"/>
    <property type="project" value="UniProtKB-KW"/>
</dbReference>
<dbReference type="InterPro" id="IPR039425">
    <property type="entry name" value="RNA_pol_sigma-70-like"/>
</dbReference>
<dbReference type="SUPFAM" id="SSF88659">
    <property type="entry name" value="Sigma3 and sigma4 domains of RNA polymerase sigma factors"/>
    <property type="match status" value="1"/>
</dbReference>